<comment type="subcellular location">
    <subcellularLocation>
        <location evidence="1">Nucleus speckle</location>
    </subcellularLocation>
</comment>
<evidence type="ECO:0000256" key="1">
    <source>
        <dbReference type="ARBA" id="ARBA00004324"/>
    </source>
</evidence>
<dbReference type="AlphaFoldDB" id="A0A430QC01"/>
<name>A0A430QC01_SCHBO</name>
<dbReference type="SUPFAM" id="SSF50998">
    <property type="entry name" value="Quinoprotein alcohol dehydrogenase-like"/>
    <property type="match status" value="2"/>
</dbReference>
<feature type="repeat" description="WD" evidence="9">
    <location>
        <begin position="380"/>
        <end position="421"/>
    </location>
</feature>
<dbReference type="SMART" id="SM00667">
    <property type="entry name" value="LisH"/>
    <property type="match status" value="1"/>
</dbReference>
<dbReference type="GO" id="GO:0000398">
    <property type="term" value="P:mRNA splicing, via spliceosome"/>
    <property type="evidence" value="ECO:0007669"/>
    <property type="project" value="InterPro"/>
</dbReference>
<dbReference type="PROSITE" id="PS50082">
    <property type="entry name" value="WD_REPEATS_2"/>
    <property type="match status" value="8"/>
</dbReference>
<dbReference type="Pfam" id="PF00400">
    <property type="entry name" value="WD40"/>
    <property type="match status" value="8"/>
</dbReference>
<dbReference type="Proteomes" id="UP000290809">
    <property type="component" value="Unassembled WGS sequence"/>
</dbReference>
<feature type="repeat" description="WD" evidence="9">
    <location>
        <begin position="338"/>
        <end position="379"/>
    </location>
</feature>
<dbReference type="PROSITE" id="PS00678">
    <property type="entry name" value="WD_REPEATS_1"/>
    <property type="match status" value="1"/>
</dbReference>
<dbReference type="EMBL" id="QMKO01002026">
    <property type="protein sequence ID" value="RTG85164.1"/>
    <property type="molecule type" value="Genomic_DNA"/>
</dbReference>
<dbReference type="InterPro" id="IPR001680">
    <property type="entry name" value="WD40_rpt"/>
</dbReference>
<evidence type="ECO:0000256" key="4">
    <source>
        <dbReference type="ARBA" id="ARBA00022737"/>
    </source>
</evidence>
<evidence type="ECO:0000256" key="5">
    <source>
        <dbReference type="ARBA" id="ARBA00023187"/>
    </source>
</evidence>
<evidence type="ECO:0000256" key="3">
    <source>
        <dbReference type="ARBA" id="ARBA00022664"/>
    </source>
</evidence>
<accession>A0A430QC01</accession>
<dbReference type="PRINTS" id="PR00320">
    <property type="entry name" value="GPROTEINBRPT"/>
</dbReference>
<feature type="repeat" description="WD" evidence="9">
    <location>
        <begin position="295"/>
        <end position="336"/>
    </location>
</feature>
<keyword evidence="5" id="KW-0508">mRNA splicing</keyword>
<dbReference type="InterPro" id="IPR020472">
    <property type="entry name" value="WD40_PAC1"/>
</dbReference>
<dbReference type="InterPro" id="IPR054532">
    <property type="entry name" value="TPL_SMU1_LisH-like"/>
</dbReference>
<dbReference type="InterPro" id="IPR011047">
    <property type="entry name" value="Quinoprotein_ADH-like_sf"/>
</dbReference>
<dbReference type="PANTHER" id="PTHR22848">
    <property type="entry name" value="WD40 REPEAT PROTEIN"/>
    <property type="match status" value="1"/>
</dbReference>
<comment type="caution">
    <text evidence="11">The sequence shown here is derived from an EMBL/GenBank/DDBJ whole genome shotgun (WGS) entry which is preliminary data.</text>
</comment>
<gene>
    <name evidence="11" type="ORF">DC041_0012544</name>
</gene>
<feature type="repeat" description="WD" evidence="9">
    <location>
        <begin position="245"/>
        <end position="286"/>
    </location>
</feature>
<keyword evidence="6" id="KW-0539">Nucleus</keyword>
<reference evidence="11 12" key="1">
    <citation type="journal article" date="2019" name="PLoS Pathog.">
        <title>Genome sequence of the bovine parasite Schistosoma bovis Tanzania.</title>
        <authorList>
            <person name="Oey H."/>
            <person name="Zakrzewski M."/>
            <person name="Gobert G."/>
            <person name="Gravermann K."/>
            <person name="Stoye J."/>
            <person name="Jones M."/>
            <person name="Mcmanus D."/>
            <person name="Krause L."/>
        </authorList>
    </citation>
    <scope>NUCLEOTIDE SEQUENCE [LARGE SCALE GENOMIC DNA]</scope>
    <source>
        <strain evidence="11 12">TAN1997</strain>
    </source>
</reference>
<evidence type="ECO:0000256" key="6">
    <source>
        <dbReference type="ARBA" id="ARBA00023242"/>
    </source>
</evidence>
<feature type="repeat" description="WD" evidence="9">
    <location>
        <begin position="482"/>
        <end position="523"/>
    </location>
</feature>
<sequence>MAIEIESADVVRLIEQYFKECNLLKSLQVLQEETGISLNTVDSVEGFMTEITSGHWDTVLQVVQNLKLPDHKLMDLYEQIVIELVELRELGAARTLLRQTDPMIALKQAYPERYAHLENLLARSYFDPREAYLEGQSKEKRRQAIAASLSGDVNVVAPSRLRALLSQALKWQQHQGLLPPGTAIDVFRGKAALKELEDEKPPATVAVTIRASYFNIRLYLYFFAVSHYNYHYLFLCLVLGIQNFSVGQKCHVECARFSPDGQFLVSGSLDGFIEVWNFTTGKLRKDLKYQAQDTFMMMEDTVLCLAFSRDSELLAAGSSDGLVKIWRIQYGQCIRRIEKAHQKGVTAIQFSRDNINVLTASFDHMIRTYSVKSGKMLREFIGHTGVVNCLVFLPDGDHFLSGSSDGSVKIWSYRSGECINSFKVNYRYFIMAIIDVDTFMMMEDTVLCLAFSRDSELLAAGSSDGLVKIWRIQYGQCIRRIEKAHQKGVTAIQFSRDNINVLTASFDHMIRTYSVKSGKMLREFIGHTGVVNCLVFLPDGDHFLSGSSDGSVKIWSYRSGECINSFKVVQSFTNNKRENGDIVDCTLSGRGEWIYCVAEDQSLYCFSVRSGGKLEHTLHVHDKSIIGCDHHPHQNLLATYAEDGLLKLWKP</sequence>
<evidence type="ECO:0000256" key="2">
    <source>
        <dbReference type="ARBA" id="ARBA00022574"/>
    </source>
</evidence>
<dbReference type="Gene3D" id="2.130.10.10">
    <property type="entry name" value="YVTN repeat-like/Quinoprotein amine dehydrogenase"/>
    <property type="match status" value="4"/>
</dbReference>
<evidence type="ECO:0000313" key="12">
    <source>
        <dbReference type="Proteomes" id="UP000290809"/>
    </source>
</evidence>
<proteinExistence type="inferred from homology"/>
<evidence type="ECO:0000256" key="7">
    <source>
        <dbReference type="ARBA" id="ARBA00025801"/>
    </source>
</evidence>
<keyword evidence="12" id="KW-1185">Reference proteome</keyword>
<dbReference type="InterPro" id="IPR045184">
    <property type="entry name" value="SMU1"/>
</dbReference>
<feature type="repeat" description="WD" evidence="9">
    <location>
        <begin position="618"/>
        <end position="651"/>
    </location>
</feature>
<dbReference type="SMART" id="SM00668">
    <property type="entry name" value="CTLH"/>
    <property type="match status" value="1"/>
</dbReference>
<evidence type="ECO:0000313" key="11">
    <source>
        <dbReference type="EMBL" id="RTG85164.1"/>
    </source>
</evidence>
<dbReference type="Pfam" id="PF17814">
    <property type="entry name" value="LisH_TPL"/>
    <property type="match status" value="1"/>
</dbReference>
<dbReference type="PROSITE" id="PS50896">
    <property type="entry name" value="LISH"/>
    <property type="match status" value="1"/>
</dbReference>
<dbReference type="InterPro" id="IPR015943">
    <property type="entry name" value="WD40/YVTN_repeat-like_dom_sf"/>
</dbReference>
<keyword evidence="4" id="KW-0677">Repeat</keyword>
<dbReference type="InterPro" id="IPR006594">
    <property type="entry name" value="LisH"/>
</dbReference>
<dbReference type="PROSITE" id="PS50897">
    <property type="entry name" value="CTLH"/>
    <property type="match status" value="1"/>
</dbReference>
<dbReference type="PROSITE" id="PS50294">
    <property type="entry name" value="WD_REPEATS_REGION"/>
    <property type="match status" value="6"/>
</dbReference>
<keyword evidence="2 9" id="KW-0853">WD repeat</keyword>
<feature type="domain" description="CTLH" evidence="10">
    <location>
        <begin position="40"/>
        <end position="92"/>
    </location>
</feature>
<dbReference type="SMART" id="SM00320">
    <property type="entry name" value="WD40"/>
    <property type="match status" value="9"/>
</dbReference>
<dbReference type="GO" id="GO:0016607">
    <property type="term" value="C:nuclear speck"/>
    <property type="evidence" value="ECO:0007669"/>
    <property type="project" value="UniProtKB-SubCell"/>
</dbReference>
<dbReference type="CDD" id="cd00200">
    <property type="entry name" value="WD40"/>
    <property type="match status" value="1"/>
</dbReference>
<evidence type="ECO:0000259" key="10">
    <source>
        <dbReference type="PROSITE" id="PS50897"/>
    </source>
</evidence>
<dbReference type="InterPro" id="IPR019775">
    <property type="entry name" value="WD40_repeat_CS"/>
</dbReference>
<keyword evidence="3" id="KW-0507">mRNA processing</keyword>
<dbReference type="STRING" id="6184.A0A430QC01"/>
<comment type="similarity">
    <text evidence="7">Belongs to the WD repeat SMU1 family.</text>
</comment>
<evidence type="ECO:0000256" key="8">
    <source>
        <dbReference type="ARBA" id="ARBA00026184"/>
    </source>
</evidence>
<evidence type="ECO:0000256" key="9">
    <source>
        <dbReference type="PROSITE-ProRule" id="PRU00221"/>
    </source>
</evidence>
<feature type="repeat" description="WD" evidence="9">
    <location>
        <begin position="524"/>
        <end position="565"/>
    </location>
</feature>
<protein>
    <recommendedName>
        <fullName evidence="8">WD40 repeat-containing protein SMU1</fullName>
    </recommendedName>
</protein>
<dbReference type="InterPro" id="IPR006595">
    <property type="entry name" value="CTLH_C"/>
</dbReference>
<feature type="repeat" description="WD" evidence="9">
    <location>
        <begin position="439"/>
        <end position="480"/>
    </location>
</feature>
<organism evidence="11 12">
    <name type="scientific">Schistosoma bovis</name>
    <name type="common">Blood fluke</name>
    <dbReference type="NCBI Taxonomy" id="6184"/>
    <lineage>
        <taxon>Eukaryota</taxon>
        <taxon>Metazoa</taxon>
        <taxon>Spiralia</taxon>
        <taxon>Lophotrochozoa</taxon>
        <taxon>Platyhelminthes</taxon>
        <taxon>Trematoda</taxon>
        <taxon>Digenea</taxon>
        <taxon>Strigeidida</taxon>
        <taxon>Schistosomatoidea</taxon>
        <taxon>Schistosomatidae</taxon>
        <taxon>Schistosoma</taxon>
    </lineage>
</organism>